<dbReference type="EMBL" id="JAEOAQ010000002">
    <property type="protein sequence ID" value="KAG5420215.1"/>
    <property type="molecule type" value="Genomic_DNA"/>
</dbReference>
<reference evidence="1 2" key="1">
    <citation type="submission" date="2020-12" db="EMBL/GenBank/DDBJ databases">
        <title>Effect of drift, selection, and recombination on the evolution of hybrid genomes in Candida yeast pathogens.</title>
        <authorList>
            <person name="Mixao V."/>
            <person name="Ksiezopolska E."/>
            <person name="Saus E."/>
            <person name="Boekhout T."/>
            <person name="Gacser A."/>
            <person name="Gabaldon T."/>
        </authorList>
    </citation>
    <scope>NUCLEOTIDE SEQUENCE [LARGE SCALE GENOMIC DNA]</scope>
    <source>
        <strain evidence="1 2">BP57</strain>
    </source>
</reference>
<evidence type="ECO:0000313" key="2">
    <source>
        <dbReference type="Proteomes" id="UP000669133"/>
    </source>
</evidence>
<dbReference type="AlphaFoldDB" id="A0A8H8DCT0"/>
<comment type="caution">
    <text evidence="1">The sequence shown here is derived from an EMBL/GenBank/DDBJ whole genome shotgun (WGS) entry which is preliminary data.</text>
</comment>
<keyword evidence="2" id="KW-1185">Reference proteome</keyword>
<dbReference type="RefSeq" id="XP_067549331.1">
    <property type="nucleotide sequence ID" value="XM_067690913.1"/>
</dbReference>
<sequence length="354" mass="40488">MLIFFFEFHLSALQETISIPRKRVPVTETISKGDDEKLIPRSPLDLAPAYKPCEVLMRLFESRVKLAHNEENKLCLVFNDILVEEYITIIIAFNAVSHLQFDNARVSSSIKCSVNGCGAKANLNRGKALIVLNHNHDIDIFKGIVTKDVSSLVIQGYSYHEVLSGALIQSQLVPSDTYKHTRTIFKQSSKLINNYERYLYCNRKLRLDLPGIGKMEGSMGYYLLEQTVKNKEEIYVFNMLQLQVIKERSRLNGYILLNEKRVLGIAFTATLEQCLKVIRQDIIKKKIKLITEYSDEADRIIKENSNVYMNYIGLGVDTKSSVAFDEFKEQLKKGRIGGQVPTVATERIVFKDYN</sequence>
<gene>
    <name evidence="1" type="ORF">I9W82_002095</name>
</gene>
<accession>A0A8H8DCT0</accession>
<dbReference type="Proteomes" id="UP000669133">
    <property type="component" value="Unassembled WGS sequence"/>
</dbReference>
<protein>
    <submittedName>
        <fullName evidence="1">Uncharacterized protein</fullName>
    </submittedName>
</protein>
<name>A0A8H8DCT0_9ASCO</name>
<proteinExistence type="predicted"/>
<organism evidence="1 2">
    <name type="scientific">Candida metapsilosis</name>
    <dbReference type="NCBI Taxonomy" id="273372"/>
    <lineage>
        <taxon>Eukaryota</taxon>
        <taxon>Fungi</taxon>
        <taxon>Dikarya</taxon>
        <taxon>Ascomycota</taxon>
        <taxon>Saccharomycotina</taxon>
        <taxon>Pichiomycetes</taxon>
        <taxon>Debaryomycetaceae</taxon>
        <taxon>Candida/Lodderomyces clade</taxon>
        <taxon>Candida</taxon>
    </lineage>
</organism>
<dbReference type="GeneID" id="93650724"/>
<evidence type="ECO:0000313" key="1">
    <source>
        <dbReference type="EMBL" id="KAG5420215.1"/>
    </source>
</evidence>